<dbReference type="Proteomes" id="UP000324800">
    <property type="component" value="Unassembled WGS sequence"/>
</dbReference>
<evidence type="ECO:0000313" key="1">
    <source>
        <dbReference type="EMBL" id="KAA6398510.1"/>
    </source>
</evidence>
<comment type="caution">
    <text evidence="1">The sequence shown here is derived from an EMBL/GenBank/DDBJ whole genome shotgun (WGS) entry which is preliminary data.</text>
</comment>
<gene>
    <name evidence="1" type="ORF">EZS28_005960</name>
</gene>
<name>A0A5J4WU81_9EUKA</name>
<organism evidence="1 2">
    <name type="scientific">Streblomastix strix</name>
    <dbReference type="NCBI Taxonomy" id="222440"/>
    <lineage>
        <taxon>Eukaryota</taxon>
        <taxon>Metamonada</taxon>
        <taxon>Preaxostyla</taxon>
        <taxon>Oxymonadida</taxon>
        <taxon>Streblomastigidae</taxon>
        <taxon>Streblomastix</taxon>
    </lineage>
</organism>
<evidence type="ECO:0000313" key="2">
    <source>
        <dbReference type="Proteomes" id="UP000324800"/>
    </source>
</evidence>
<accession>A0A5J4WU81</accession>
<protein>
    <submittedName>
        <fullName evidence="1">Uncharacterized protein</fullName>
    </submittedName>
</protein>
<dbReference type="EMBL" id="SNRW01000940">
    <property type="protein sequence ID" value="KAA6398510.1"/>
    <property type="molecule type" value="Genomic_DNA"/>
</dbReference>
<dbReference type="AlphaFoldDB" id="A0A5J4WU81"/>
<sequence length="188" mass="21954">MTTPTEYNVVCGLQGLSADILLEIVAEMKFIHSIEHFLCICKKTFSLTRHIRFRKSLENKIGVGIADRSVQYNQGDHPWNKGWEKIMCYYRDGDIIHNEIWIKGNSKIKSRHSIAMELNMESVPKQLTFFYDNIEQNNYVVNIPSSVRFLVYLSMSESSFRILSFNRLVTPTAQHPQQSRSFIWGTNW</sequence>
<reference evidence="1 2" key="1">
    <citation type="submission" date="2019-03" db="EMBL/GenBank/DDBJ databases">
        <title>Single cell metagenomics reveals metabolic interactions within the superorganism composed of flagellate Streblomastix strix and complex community of Bacteroidetes bacteria on its surface.</title>
        <authorList>
            <person name="Treitli S.C."/>
            <person name="Kolisko M."/>
            <person name="Husnik F."/>
            <person name="Keeling P."/>
            <person name="Hampl V."/>
        </authorList>
    </citation>
    <scope>NUCLEOTIDE SEQUENCE [LARGE SCALE GENOMIC DNA]</scope>
    <source>
        <strain evidence="1">ST1C</strain>
    </source>
</reference>
<dbReference type="OrthoDB" id="2306477at2759"/>
<proteinExistence type="predicted"/>